<dbReference type="STRING" id="1550231.SAMN05660662_0139"/>
<dbReference type="RefSeq" id="WP_091771077.1">
    <property type="nucleotide sequence ID" value="NZ_FNBT01000010.1"/>
</dbReference>
<name>A0A1G7R3T6_9ACTN</name>
<evidence type="ECO:0000313" key="2">
    <source>
        <dbReference type="Proteomes" id="UP000199406"/>
    </source>
</evidence>
<reference evidence="2" key="1">
    <citation type="submission" date="2016-10" db="EMBL/GenBank/DDBJ databases">
        <authorList>
            <person name="Varghese N."/>
            <person name="Submissions S."/>
        </authorList>
    </citation>
    <scope>NUCLEOTIDE SEQUENCE [LARGE SCALE GENOMIC DNA]</scope>
    <source>
        <strain evidence="2">DSM 44268</strain>
    </source>
</reference>
<dbReference type="EMBL" id="FNBT01000010">
    <property type="protein sequence ID" value="SDG04779.1"/>
    <property type="molecule type" value="Genomic_DNA"/>
</dbReference>
<dbReference type="AlphaFoldDB" id="A0A1G7R3T6"/>
<gene>
    <name evidence="1" type="ORF">SAMN05660662_0139</name>
</gene>
<protein>
    <submittedName>
        <fullName evidence="1">Uncharacterized protein</fullName>
    </submittedName>
</protein>
<accession>A0A1G7R3T6</accession>
<organism evidence="1 2">
    <name type="scientific">Blastococcus aurantiacus</name>
    <dbReference type="NCBI Taxonomy" id="1550231"/>
    <lineage>
        <taxon>Bacteria</taxon>
        <taxon>Bacillati</taxon>
        <taxon>Actinomycetota</taxon>
        <taxon>Actinomycetes</taxon>
        <taxon>Geodermatophilales</taxon>
        <taxon>Geodermatophilaceae</taxon>
        <taxon>Blastococcus</taxon>
    </lineage>
</organism>
<keyword evidence="2" id="KW-1185">Reference proteome</keyword>
<proteinExistence type="predicted"/>
<dbReference type="OrthoDB" id="3477480at2"/>
<evidence type="ECO:0000313" key="1">
    <source>
        <dbReference type="EMBL" id="SDG04779.1"/>
    </source>
</evidence>
<dbReference type="Proteomes" id="UP000199406">
    <property type="component" value="Unassembled WGS sequence"/>
</dbReference>
<sequence>MAEWWTLDEGPKQTAELFSPLDPDDDEMPTYIGGELEKPWRLANSFLLAADTLADAWRVAVQQDGREPETALPIIHNYRHAIELSLKSHCLRTRNLLRFGGSMGIGTDAAPANLEKQLNTHSIAGLVKILESLLEGFAVGEEGRRLPEQTARILTYLHDLDAGGMAFRYATQPVRGSKMLEWEPIRPEPTPIYLGSAMTRLHGAAQMLAWGVDGYLDAYEDHLQDRWREYQQNMEDYGP</sequence>